<proteinExistence type="predicted"/>
<reference evidence="2" key="1">
    <citation type="submission" date="2022-07" db="EMBL/GenBank/DDBJ databases">
        <title>Genome Sequence of Xylaria arbuscula.</title>
        <authorList>
            <person name="Buettner E."/>
        </authorList>
    </citation>
    <scope>NUCLEOTIDE SEQUENCE</scope>
    <source>
        <strain evidence="2">VT107</strain>
    </source>
</reference>
<accession>A0A9W8N4U3</accession>
<protein>
    <submittedName>
        <fullName evidence="2">Uncharacterized protein</fullName>
    </submittedName>
</protein>
<gene>
    <name evidence="2" type="ORF">NPX13_g10425</name>
</gene>
<dbReference type="AlphaFoldDB" id="A0A9W8N4U3"/>
<dbReference type="Proteomes" id="UP001148614">
    <property type="component" value="Unassembled WGS sequence"/>
</dbReference>
<evidence type="ECO:0000313" key="2">
    <source>
        <dbReference type="EMBL" id="KAJ3555122.1"/>
    </source>
</evidence>
<name>A0A9W8N4U3_9PEZI</name>
<comment type="caution">
    <text evidence="2">The sequence shown here is derived from an EMBL/GenBank/DDBJ whole genome shotgun (WGS) entry which is preliminary data.</text>
</comment>
<dbReference type="VEuPathDB" id="FungiDB:F4678DRAFT_480156"/>
<keyword evidence="3" id="KW-1185">Reference proteome</keyword>
<sequence>MLPGGTGLTPLRNHSLGHIPALTSHPSPTLAGRKRSRTESVGLDDDEECEGYPVHSIRKLAHHPASAYRSESATANGAAPTAVMEEATAGFM</sequence>
<evidence type="ECO:0000313" key="3">
    <source>
        <dbReference type="Proteomes" id="UP001148614"/>
    </source>
</evidence>
<dbReference type="EMBL" id="JANPWZ010002938">
    <property type="protein sequence ID" value="KAJ3555122.1"/>
    <property type="molecule type" value="Genomic_DNA"/>
</dbReference>
<feature type="region of interest" description="Disordered" evidence="1">
    <location>
        <begin position="1"/>
        <end position="49"/>
    </location>
</feature>
<evidence type="ECO:0000256" key="1">
    <source>
        <dbReference type="SAM" id="MobiDB-lite"/>
    </source>
</evidence>
<organism evidence="2 3">
    <name type="scientific">Xylaria arbuscula</name>
    <dbReference type="NCBI Taxonomy" id="114810"/>
    <lineage>
        <taxon>Eukaryota</taxon>
        <taxon>Fungi</taxon>
        <taxon>Dikarya</taxon>
        <taxon>Ascomycota</taxon>
        <taxon>Pezizomycotina</taxon>
        <taxon>Sordariomycetes</taxon>
        <taxon>Xylariomycetidae</taxon>
        <taxon>Xylariales</taxon>
        <taxon>Xylariaceae</taxon>
        <taxon>Xylaria</taxon>
    </lineage>
</organism>